<evidence type="ECO:0000313" key="8">
    <source>
        <dbReference type="Proteomes" id="UP001321786"/>
    </source>
</evidence>
<dbReference type="NCBIfam" id="TIGR02469">
    <property type="entry name" value="CbiT"/>
    <property type="match status" value="1"/>
</dbReference>
<evidence type="ECO:0000256" key="4">
    <source>
        <dbReference type="ARBA" id="ARBA00022679"/>
    </source>
</evidence>
<dbReference type="InterPro" id="IPR023475">
    <property type="entry name" value="CbiT"/>
</dbReference>
<dbReference type="GO" id="GO:0032259">
    <property type="term" value="P:methylation"/>
    <property type="evidence" value="ECO:0007669"/>
    <property type="project" value="UniProtKB-KW"/>
</dbReference>
<evidence type="ECO:0000256" key="2">
    <source>
        <dbReference type="ARBA" id="ARBA00022573"/>
    </source>
</evidence>
<dbReference type="PANTHER" id="PTHR43182:SF1">
    <property type="entry name" value="COBALT-PRECORRIN-7 C(5)-METHYLTRANSFERASE"/>
    <property type="match status" value="1"/>
</dbReference>
<keyword evidence="3" id="KW-0489">Methyltransferase</keyword>
<keyword evidence="8" id="KW-1185">Reference proteome</keyword>
<accession>A0AAU9EJE3</accession>
<sequence>MIGIEDKEFLRGKVPMTKEEIRVISLSKLRLKKNFVALDIGSGTGSVSIEMAKFLEDGLVYSLEKKEEAYSLFLKNIEKFKIYNCKASLGEAPKDLPKNIKFDAIFIGGSGGNIEEIIDYSYLNLNETGRIVLNFITIENTYKTLDKLNKSNFKEVDIISVNIARGRKVGGLTLMESNNPIYIISATR</sequence>
<dbReference type="KEGG" id="hprf:HLPR_03950"/>
<evidence type="ECO:0000259" key="6">
    <source>
        <dbReference type="Pfam" id="PF13847"/>
    </source>
</evidence>
<evidence type="ECO:0000256" key="1">
    <source>
        <dbReference type="ARBA" id="ARBA00004953"/>
    </source>
</evidence>
<dbReference type="EMBL" id="AP028654">
    <property type="protein sequence ID" value="BEP28064.1"/>
    <property type="molecule type" value="Genomic_DNA"/>
</dbReference>
<keyword evidence="2" id="KW-0169">Cobalamin biosynthesis</keyword>
<dbReference type="InterPro" id="IPR029063">
    <property type="entry name" value="SAM-dependent_MTases_sf"/>
</dbReference>
<keyword evidence="4" id="KW-0808">Transferase</keyword>
<organism evidence="7 8">
    <name type="scientific">Helicovermis profundi</name>
    <dbReference type="NCBI Taxonomy" id="3065157"/>
    <lineage>
        <taxon>Bacteria</taxon>
        <taxon>Bacillati</taxon>
        <taxon>Bacillota</taxon>
        <taxon>Clostridia</taxon>
        <taxon>Helicovermis</taxon>
    </lineage>
</organism>
<dbReference type="InterPro" id="IPR025714">
    <property type="entry name" value="Methyltranfer_dom"/>
</dbReference>
<dbReference type="SUPFAM" id="SSF53335">
    <property type="entry name" value="S-adenosyl-L-methionine-dependent methyltransferases"/>
    <property type="match status" value="1"/>
</dbReference>
<evidence type="ECO:0000313" key="7">
    <source>
        <dbReference type="EMBL" id="BEP28064.1"/>
    </source>
</evidence>
<dbReference type="InterPro" id="IPR014008">
    <property type="entry name" value="Cbl_synth_MTase_CbiT"/>
</dbReference>
<dbReference type="GO" id="GO:0008276">
    <property type="term" value="F:protein methyltransferase activity"/>
    <property type="evidence" value="ECO:0007669"/>
    <property type="project" value="InterPro"/>
</dbReference>
<reference evidence="7 8" key="1">
    <citation type="submission" date="2023-08" db="EMBL/GenBank/DDBJ databases">
        <title>Helicovermis profunda gen. nov., sp. nov., a novel mesophilic, fermentative bacterium within the Bacillota from a deep-sea hydrothermal vent chimney.</title>
        <authorList>
            <person name="Miyazaki U."/>
            <person name="Mizutani D."/>
            <person name="Hashimoto Y."/>
            <person name="Tame A."/>
            <person name="Sawayama S."/>
            <person name="Miyazaki J."/>
            <person name="Takai K."/>
            <person name="Nakagawa S."/>
        </authorList>
    </citation>
    <scope>NUCLEOTIDE SEQUENCE [LARGE SCALE GENOMIC DNA]</scope>
    <source>
        <strain evidence="7 8">S502</strain>
    </source>
</reference>
<keyword evidence="5" id="KW-0949">S-adenosyl-L-methionine</keyword>
<dbReference type="Proteomes" id="UP001321786">
    <property type="component" value="Chromosome"/>
</dbReference>
<proteinExistence type="inferred from homology"/>
<dbReference type="GO" id="GO:0009236">
    <property type="term" value="P:cobalamin biosynthetic process"/>
    <property type="evidence" value="ECO:0007669"/>
    <property type="project" value="UniProtKB-KW"/>
</dbReference>
<dbReference type="AlphaFoldDB" id="A0AAU9EJE3"/>
<feature type="domain" description="Methyltransferase" evidence="6">
    <location>
        <begin position="32"/>
        <end position="108"/>
    </location>
</feature>
<dbReference type="CDD" id="cd02440">
    <property type="entry name" value="AdoMet_MTases"/>
    <property type="match status" value="1"/>
</dbReference>
<name>A0AAU9EJE3_9FIRM</name>
<dbReference type="RefSeq" id="WP_338536411.1">
    <property type="nucleotide sequence ID" value="NZ_AP028654.1"/>
</dbReference>
<protein>
    <submittedName>
        <fullName evidence="7">Precorrin-6Y C5,15-methyltransferase (Decarboxylating) subunit CbiT</fullName>
    </submittedName>
</protein>
<gene>
    <name evidence="7" type="primary">cbiT</name>
    <name evidence="7" type="ORF">HLPR_03950</name>
</gene>
<dbReference type="Pfam" id="PF13847">
    <property type="entry name" value="Methyltransf_31"/>
    <property type="match status" value="1"/>
</dbReference>
<dbReference type="InterPro" id="IPR050714">
    <property type="entry name" value="Cobalamin_biosynth_MTase"/>
</dbReference>
<comment type="pathway">
    <text evidence="1">Cofactor biosynthesis; adenosylcobalamin biosynthesis.</text>
</comment>
<evidence type="ECO:0000256" key="3">
    <source>
        <dbReference type="ARBA" id="ARBA00022603"/>
    </source>
</evidence>
<evidence type="ECO:0000256" key="5">
    <source>
        <dbReference type="ARBA" id="ARBA00022691"/>
    </source>
</evidence>
<dbReference type="Gene3D" id="3.40.50.150">
    <property type="entry name" value="Vaccinia Virus protein VP39"/>
    <property type="match status" value="1"/>
</dbReference>
<dbReference type="HAMAP" id="MF_00786">
    <property type="entry name" value="CbiT"/>
    <property type="match status" value="1"/>
</dbReference>
<dbReference type="PANTHER" id="PTHR43182">
    <property type="entry name" value="COBALT-PRECORRIN-6B C(15)-METHYLTRANSFERASE (DECARBOXYLATING)"/>
    <property type="match status" value="1"/>
</dbReference>